<comment type="caution">
    <text evidence="14">The sequence shown here is derived from an EMBL/GenBank/DDBJ whole genome shotgun (WGS) entry which is preliminary data.</text>
</comment>
<keyword evidence="3" id="KW-1003">Cell membrane</keyword>
<evidence type="ECO:0000256" key="3">
    <source>
        <dbReference type="ARBA" id="ARBA00022475"/>
    </source>
</evidence>
<keyword evidence="9 12" id="KW-0472">Membrane</keyword>
<dbReference type="PROSITE" id="PS50928">
    <property type="entry name" value="ABC_TM1"/>
    <property type="match status" value="1"/>
</dbReference>
<evidence type="ECO:0000313" key="14">
    <source>
        <dbReference type="EMBL" id="MCZ2722685.1"/>
    </source>
</evidence>
<gene>
    <name evidence="14" type="primary">oppC</name>
    <name evidence="14" type="ORF">O1D97_13965</name>
</gene>
<feature type="domain" description="ABC transmembrane type-1" evidence="13">
    <location>
        <begin position="107"/>
        <end position="296"/>
    </location>
</feature>
<protein>
    <recommendedName>
        <fullName evidence="11">Oligopeptide transport system permease protein OppC</fullName>
    </recommendedName>
</protein>
<keyword evidence="4" id="KW-0997">Cell inner membrane</keyword>
<dbReference type="RefSeq" id="WP_269126498.1">
    <property type="nucleotide sequence ID" value="NZ_JAPUBN010000018.1"/>
</dbReference>
<evidence type="ECO:0000256" key="4">
    <source>
        <dbReference type="ARBA" id="ARBA00022519"/>
    </source>
</evidence>
<dbReference type="PANTHER" id="PTHR43386:SF2">
    <property type="entry name" value="OLIGOPEPTIDE TRANSPORT SYSTEM PERMEASE PROTEIN OPPC"/>
    <property type="match status" value="1"/>
</dbReference>
<feature type="transmembrane region" description="Helical" evidence="12">
    <location>
        <begin position="273"/>
        <end position="296"/>
    </location>
</feature>
<keyword evidence="5 12" id="KW-0812">Transmembrane</keyword>
<evidence type="ECO:0000256" key="12">
    <source>
        <dbReference type="RuleBase" id="RU363032"/>
    </source>
</evidence>
<feature type="transmembrane region" description="Helical" evidence="12">
    <location>
        <begin position="109"/>
        <end position="130"/>
    </location>
</feature>
<dbReference type="PANTHER" id="PTHR43386">
    <property type="entry name" value="OLIGOPEPTIDE TRANSPORT SYSTEM PERMEASE PROTEIN APPC"/>
    <property type="match status" value="1"/>
</dbReference>
<evidence type="ECO:0000256" key="2">
    <source>
        <dbReference type="ARBA" id="ARBA00022448"/>
    </source>
</evidence>
<evidence type="ECO:0000259" key="13">
    <source>
        <dbReference type="PROSITE" id="PS50928"/>
    </source>
</evidence>
<dbReference type="InterPro" id="IPR050366">
    <property type="entry name" value="BP-dependent_transpt_permease"/>
</dbReference>
<dbReference type="NCBIfam" id="NF011935">
    <property type="entry name" value="PRK15406.1"/>
    <property type="match status" value="1"/>
</dbReference>
<evidence type="ECO:0000256" key="9">
    <source>
        <dbReference type="ARBA" id="ARBA00023136"/>
    </source>
</evidence>
<dbReference type="Proteomes" id="UP001149719">
    <property type="component" value="Unassembled WGS sequence"/>
</dbReference>
<dbReference type="InterPro" id="IPR025966">
    <property type="entry name" value="OppC_N"/>
</dbReference>
<comment type="similarity">
    <text evidence="10">Belongs to the binding-protein-dependent transport system permease family. OppBC subfamily.</text>
</comment>
<dbReference type="Gene3D" id="1.10.3720.10">
    <property type="entry name" value="MetI-like"/>
    <property type="match status" value="1"/>
</dbReference>
<feature type="transmembrane region" description="Helical" evidence="12">
    <location>
        <begin position="169"/>
        <end position="189"/>
    </location>
</feature>
<evidence type="ECO:0000256" key="8">
    <source>
        <dbReference type="ARBA" id="ARBA00022989"/>
    </source>
</evidence>
<evidence type="ECO:0000313" key="15">
    <source>
        <dbReference type="Proteomes" id="UP001149719"/>
    </source>
</evidence>
<organism evidence="14 15">
    <name type="scientific">Marinomonas phaeophyticola</name>
    <dbReference type="NCBI Taxonomy" id="3004091"/>
    <lineage>
        <taxon>Bacteria</taxon>
        <taxon>Pseudomonadati</taxon>
        <taxon>Pseudomonadota</taxon>
        <taxon>Gammaproteobacteria</taxon>
        <taxon>Oceanospirillales</taxon>
        <taxon>Oceanospirillaceae</taxon>
        <taxon>Marinomonas</taxon>
    </lineage>
</organism>
<dbReference type="CDD" id="cd06261">
    <property type="entry name" value="TM_PBP2"/>
    <property type="match status" value="1"/>
</dbReference>
<keyword evidence="8 12" id="KW-1133">Transmembrane helix</keyword>
<dbReference type="Pfam" id="PF00528">
    <property type="entry name" value="BPD_transp_1"/>
    <property type="match status" value="1"/>
</dbReference>
<evidence type="ECO:0000256" key="11">
    <source>
        <dbReference type="ARBA" id="ARBA00072251"/>
    </source>
</evidence>
<keyword evidence="2 12" id="KW-0813">Transport</keyword>
<evidence type="ECO:0000256" key="6">
    <source>
        <dbReference type="ARBA" id="ARBA00022856"/>
    </source>
</evidence>
<name>A0ABT4JWQ2_9GAMM</name>
<keyword evidence="15" id="KW-1185">Reference proteome</keyword>
<keyword evidence="6" id="KW-0571">Peptide transport</keyword>
<sequence>MMLTPDKTQAVEQFAERTVEIEGRSLWQDARQRFLSNRAAVISLIILCCIAAFSILGPLFSQWHYEDIDWEALSDISVLGRPAIESGHYFGTDTLGRDIFVRTMQGGQISLLVGVLGSFVAIVIGTLYGATSGYLGGKVDSVMMRFLEILNSFPFMFFVIILMTIFGRHIFLIFVAIGAISWLDMARIVRGQTLSLKNKEYIEAAHACGVSTFNIILRHIIPNLLGIVVVYATLLVPNMILLESFISFLGLGVQEPMTSWGVLISEGANAMELAVWQLAWPLSFLVLTLFCFNFLGDGLRDALDPKDR</sequence>
<comment type="subcellular location">
    <subcellularLocation>
        <location evidence="1">Cell inner membrane</location>
        <topology evidence="1">Multi-pass membrane protein</topology>
    </subcellularLocation>
    <subcellularLocation>
        <location evidence="12">Cell membrane</location>
        <topology evidence="12">Multi-pass membrane protein</topology>
    </subcellularLocation>
</comment>
<evidence type="ECO:0000256" key="7">
    <source>
        <dbReference type="ARBA" id="ARBA00022927"/>
    </source>
</evidence>
<dbReference type="EMBL" id="JAPUBN010000018">
    <property type="protein sequence ID" value="MCZ2722685.1"/>
    <property type="molecule type" value="Genomic_DNA"/>
</dbReference>
<feature type="transmembrane region" description="Helical" evidence="12">
    <location>
        <begin position="224"/>
        <end position="253"/>
    </location>
</feature>
<accession>A0ABT4JWQ2</accession>
<dbReference type="InterPro" id="IPR000515">
    <property type="entry name" value="MetI-like"/>
</dbReference>
<evidence type="ECO:0000256" key="1">
    <source>
        <dbReference type="ARBA" id="ARBA00004429"/>
    </source>
</evidence>
<dbReference type="Pfam" id="PF12911">
    <property type="entry name" value="OppC_N"/>
    <property type="match status" value="1"/>
</dbReference>
<evidence type="ECO:0000256" key="10">
    <source>
        <dbReference type="ARBA" id="ARBA00024202"/>
    </source>
</evidence>
<proteinExistence type="inferred from homology"/>
<dbReference type="InterPro" id="IPR035906">
    <property type="entry name" value="MetI-like_sf"/>
</dbReference>
<evidence type="ECO:0000256" key="5">
    <source>
        <dbReference type="ARBA" id="ARBA00022692"/>
    </source>
</evidence>
<feature type="transmembrane region" description="Helical" evidence="12">
    <location>
        <begin position="142"/>
        <end position="163"/>
    </location>
</feature>
<dbReference type="SUPFAM" id="SSF161098">
    <property type="entry name" value="MetI-like"/>
    <property type="match status" value="1"/>
</dbReference>
<keyword evidence="7" id="KW-0653">Protein transport</keyword>
<feature type="transmembrane region" description="Helical" evidence="12">
    <location>
        <begin position="39"/>
        <end position="60"/>
    </location>
</feature>
<reference evidence="14" key="1">
    <citation type="submission" date="2022-12" db="EMBL/GenBank/DDBJ databases">
        <title>Marinomonas 15G1-11 sp. nov, isolated from marine algae.</title>
        <authorList>
            <person name="Butt M."/>
            <person name="Choi D.G."/>
            <person name="Kim J.M."/>
            <person name="Lee J.K."/>
            <person name="Baek J.H."/>
            <person name="Jeon C.O."/>
        </authorList>
    </citation>
    <scope>NUCLEOTIDE SEQUENCE</scope>
    <source>
        <strain evidence="14">15G1-11</strain>
    </source>
</reference>